<dbReference type="Gene3D" id="2.60.40.10">
    <property type="entry name" value="Immunoglobulins"/>
    <property type="match status" value="3"/>
</dbReference>
<proteinExistence type="predicted"/>
<reference evidence="3" key="1">
    <citation type="submission" date="2016-11" db="EMBL/GenBank/DDBJ databases">
        <authorList>
            <person name="Varghese N."/>
            <person name="Submissions S."/>
        </authorList>
    </citation>
    <scope>NUCLEOTIDE SEQUENCE [LARGE SCALE GENOMIC DNA]</scope>
    <source>
        <strain evidence="3">DSM 26134</strain>
    </source>
</reference>
<dbReference type="SMART" id="SM00060">
    <property type="entry name" value="FN3"/>
    <property type="match status" value="5"/>
</dbReference>
<evidence type="ECO:0000313" key="3">
    <source>
        <dbReference type="Proteomes" id="UP000184474"/>
    </source>
</evidence>
<evidence type="ECO:0000259" key="1">
    <source>
        <dbReference type="PROSITE" id="PS50853"/>
    </source>
</evidence>
<dbReference type="Proteomes" id="UP000184474">
    <property type="component" value="Unassembled WGS sequence"/>
</dbReference>
<evidence type="ECO:0000313" key="2">
    <source>
        <dbReference type="EMBL" id="SHK62252.1"/>
    </source>
</evidence>
<feature type="domain" description="Fibronectin type-III" evidence="1">
    <location>
        <begin position="501"/>
        <end position="595"/>
    </location>
</feature>
<protein>
    <recommendedName>
        <fullName evidence="1">Fibronectin type-III domain-containing protein</fullName>
    </recommendedName>
</protein>
<dbReference type="InterPro" id="IPR036116">
    <property type="entry name" value="FN3_sf"/>
</dbReference>
<feature type="domain" description="Fibronectin type-III" evidence="1">
    <location>
        <begin position="600"/>
        <end position="691"/>
    </location>
</feature>
<dbReference type="PROSITE" id="PS50853">
    <property type="entry name" value="FN3"/>
    <property type="match status" value="2"/>
</dbReference>
<sequence>MIRIKYHIAILFFLCPLMLWSQERYTLSLEMKGKVHKGRIYLRWAPTDPIAWKWTNENGYWLEKTKILDGGTFVGQPRTRRLLPYPLKPESLDQWEAYSEDDYVSVAAQAIFGESFDVDPGQTSDISTIINASRELENRFSFALYAADMSPKAAELSGLYYVDEEVSMGDKYLYRVYPNVPMGNYAVDTATVFIGLEDERALPKPMEVEVEFADQVAMISWNAQIHQNTYTTYWVERSEDGRNFESITKVPIINTYYKNPGERIYKGDSLATNGSTYYYRVIGIDAFGFEGPPSEVVDGTGLPAFRVAPTISGHEISDDQQVTLFWKVPQIDLSLLSAFSISRESGTTGFTAPVAAELSKQTRQFTDSLPNSSNYYIVTAHDDHGRKIASFPYMVQLEDSIPPVMPVGLKGNITKEGIVSLSWIENVEEDLRGYKVYKSNYKDDGFIELPGEMTEQALLEDSIALNNLTENIYYRVKAFDKRMNPSEFSEILELKKPDLIPPVSPVFTNIQNDSLGLLVQWEISPSEDVEMHLLYRRAVDEADWRLVYEQEEGMPFYLDKRTEHNTRYAYTLIAVDDDGLESSPAKPATMMRRSNAGYPPVTNITHTRNTEKKEITLNWAYSHPDVTGYRIYKQMGEVGSWQLFREMEANTDVSHQIVDNYSGNETIRYSVQAEFDSGEKSVMSDEIKIEM</sequence>
<dbReference type="RefSeq" id="WP_139281049.1">
    <property type="nucleotide sequence ID" value="NZ_FRAA01000006.1"/>
</dbReference>
<accession>A0A1M6TYY9</accession>
<dbReference type="AlphaFoldDB" id="A0A1M6TYY9"/>
<dbReference type="InterPro" id="IPR003961">
    <property type="entry name" value="FN3_dom"/>
</dbReference>
<gene>
    <name evidence="2" type="ORF">SAMN04488028_106241</name>
</gene>
<keyword evidence="3" id="KW-1185">Reference proteome</keyword>
<name>A0A1M6TYY9_REIAG</name>
<dbReference type="EMBL" id="FRAA01000006">
    <property type="protein sequence ID" value="SHK62252.1"/>
    <property type="molecule type" value="Genomic_DNA"/>
</dbReference>
<organism evidence="2 3">
    <name type="scientific">Reichenbachiella agariperforans</name>
    <dbReference type="NCBI Taxonomy" id="156994"/>
    <lineage>
        <taxon>Bacteria</taxon>
        <taxon>Pseudomonadati</taxon>
        <taxon>Bacteroidota</taxon>
        <taxon>Cytophagia</taxon>
        <taxon>Cytophagales</taxon>
        <taxon>Reichenbachiellaceae</taxon>
        <taxon>Reichenbachiella</taxon>
    </lineage>
</organism>
<dbReference type="SUPFAM" id="SSF49265">
    <property type="entry name" value="Fibronectin type III"/>
    <property type="match status" value="3"/>
</dbReference>
<dbReference type="InterPro" id="IPR013783">
    <property type="entry name" value="Ig-like_fold"/>
</dbReference>
<dbReference type="STRING" id="156994.SAMN04488028_106241"/>